<keyword evidence="1" id="KW-0472">Membrane</keyword>
<dbReference type="RefSeq" id="WP_118127502.1">
    <property type="nucleotide sequence ID" value="NZ_QRUN01000052.1"/>
</dbReference>
<keyword evidence="1" id="KW-1133">Transmembrane helix</keyword>
<organism evidence="2 3">
    <name type="scientific">Roseburia inulinivorans</name>
    <dbReference type="NCBI Taxonomy" id="360807"/>
    <lineage>
        <taxon>Bacteria</taxon>
        <taxon>Bacillati</taxon>
        <taxon>Bacillota</taxon>
        <taxon>Clostridia</taxon>
        <taxon>Lachnospirales</taxon>
        <taxon>Lachnospiraceae</taxon>
        <taxon>Roseburia</taxon>
    </lineage>
</organism>
<evidence type="ECO:0000313" key="3">
    <source>
        <dbReference type="Proteomes" id="UP000285820"/>
    </source>
</evidence>
<reference evidence="2 3" key="1">
    <citation type="submission" date="2018-08" db="EMBL/GenBank/DDBJ databases">
        <title>A genome reference for cultivated species of the human gut microbiota.</title>
        <authorList>
            <person name="Zou Y."/>
            <person name="Xue W."/>
            <person name="Luo G."/>
        </authorList>
    </citation>
    <scope>NUCLEOTIDE SEQUENCE [LARGE SCALE GENOMIC DNA]</scope>
    <source>
        <strain evidence="2 3">AF24-4</strain>
    </source>
</reference>
<name>A0A412FAP2_9FIRM</name>
<evidence type="ECO:0000256" key="1">
    <source>
        <dbReference type="SAM" id="Phobius"/>
    </source>
</evidence>
<accession>A0A412FAP2</accession>
<comment type="caution">
    <text evidence="2">The sequence shown here is derived from an EMBL/GenBank/DDBJ whole genome shotgun (WGS) entry which is preliminary data.</text>
</comment>
<sequence length="154" mass="17886">MARSNARLEVSGAGKTEAGLVQYNEEVNKLGDDLRELYETIRVNVDEEEQWKAFDFVEDFFMEELEIGDYINDINRYHLHMFDKHDVTTKKLDVIVEKAGKADAVVLGKYGMVVRRHIQALPKIWMRNISNLIIGMSLQLVILMMRFGKLMKSF</sequence>
<gene>
    <name evidence="2" type="ORF">DWY29_16670</name>
</gene>
<proteinExistence type="predicted"/>
<dbReference type="AlphaFoldDB" id="A0A412FAP2"/>
<dbReference type="EMBL" id="QRUN01000052">
    <property type="protein sequence ID" value="RGR63777.1"/>
    <property type="molecule type" value="Genomic_DNA"/>
</dbReference>
<evidence type="ECO:0000313" key="2">
    <source>
        <dbReference type="EMBL" id="RGR63777.1"/>
    </source>
</evidence>
<keyword evidence="1" id="KW-0812">Transmembrane</keyword>
<dbReference type="Proteomes" id="UP000285820">
    <property type="component" value="Unassembled WGS sequence"/>
</dbReference>
<feature type="transmembrane region" description="Helical" evidence="1">
    <location>
        <begin position="129"/>
        <end position="148"/>
    </location>
</feature>
<protein>
    <submittedName>
        <fullName evidence="2">Uncharacterized protein</fullName>
    </submittedName>
</protein>